<keyword evidence="1" id="KW-0472">Membrane</keyword>
<protein>
    <submittedName>
        <fullName evidence="2">Uncharacterized protein</fullName>
    </submittedName>
</protein>
<comment type="caution">
    <text evidence="2">The sequence shown here is derived from an EMBL/GenBank/DDBJ whole genome shotgun (WGS) entry which is preliminary data.</text>
</comment>
<evidence type="ECO:0000313" key="2">
    <source>
        <dbReference type="EMBL" id="KAF6173192.1"/>
    </source>
</evidence>
<sequence>VGVHGIYFFKLSLIFFCSILIWFWLSRAVFQYFGFSWSVVGVSYREKLSNFSKNQIRRSETQDQKLT</sequence>
<name>A0A7J7P1T5_9MAGN</name>
<accession>A0A7J7P1T5</accession>
<organism evidence="2 3">
    <name type="scientific">Kingdonia uniflora</name>
    <dbReference type="NCBI Taxonomy" id="39325"/>
    <lineage>
        <taxon>Eukaryota</taxon>
        <taxon>Viridiplantae</taxon>
        <taxon>Streptophyta</taxon>
        <taxon>Embryophyta</taxon>
        <taxon>Tracheophyta</taxon>
        <taxon>Spermatophyta</taxon>
        <taxon>Magnoliopsida</taxon>
        <taxon>Ranunculales</taxon>
        <taxon>Circaeasteraceae</taxon>
        <taxon>Kingdonia</taxon>
    </lineage>
</organism>
<dbReference type="Proteomes" id="UP000541444">
    <property type="component" value="Unassembled WGS sequence"/>
</dbReference>
<dbReference type="EMBL" id="JACGCM010000354">
    <property type="protein sequence ID" value="KAF6173192.1"/>
    <property type="molecule type" value="Genomic_DNA"/>
</dbReference>
<keyword evidence="1" id="KW-0812">Transmembrane</keyword>
<evidence type="ECO:0000256" key="1">
    <source>
        <dbReference type="SAM" id="Phobius"/>
    </source>
</evidence>
<keyword evidence="1" id="KW-1133">Transmembrane helix</keyword>
<reference evidence="2 3" key="1">
    <citation type="journal article" date="2020" name="IScience">
        <title>Genome Sequencing of the Endangered Kingdonia uniflora (Circaeasteraceae, Ranunculales) Reveals Potential Mechanisms of Evolutionary Specialization.</title>
        <authorList>
            <person name="Sun Y."/>
            <person name="Deng T."/>
            <person name="Zhang A."/>
            <person name="Moore M.J."/>
            <person name="Landis J.B."/>
            <person name="Lin N."/>
            <person name="Zhang H."/>
            <person name="Zhang X."/>
            <person name="Huang J."/>
            <person name="Zhang X."/>
            <person name="Sun H."/>
            <person name="Wang H."/>
        </authorList>
    </citation>
    <scope>NUCLEOTIDE SEQUENCE [LARGE SCALE GENOMIC DNA]</scope>
    <source>
        <strain evidence="2">TB1705</strain>
        <tissue evidence="2">Leaf</tissue>
    </source>
</reference>
<dbReference type="AlphaFoldDB" id="A0A7J7P1T5"/>
<evidence type="ECO:0000313" key="3">
    <source>
        <dbReference type="Proteomes" id="UP000541444"/>
    </source>
</evidence>
<feature type="transmembrane region" description="Helical" evidence="1">
    <location>
        <begin position="6"/>
        <end position="25"/>
    </location>
</feature>
<feature type="non-terminal residue" evidence="2">
    <location>
        <position position="1"/>
    </location>
</feature>
<proteinExistence type="predicted"/>
<keyword evidence="3" id="KW-1185">Reference proteome</keyword>
<gene>
    <name evidence="2" type="ORF">GIB67_028490</name>
</gene>